<reference evidence="1" key="1">
    <citation type="submission" date="2014-09" db="EMBL/GenBank/DDBJ databases">
        <authorList>
            <person name="Probst J Alexander"/>
        </authorList>
    </citation>
    <scope>NUCLEOTIDE SEQUENCE</scope>
</reference>
<proteinExistence type="predicted"/>
<gene>
    <name evidence="1" type="ORF">MSIBF_A1320016</name>
</gene>
<evidence type="ECO:0000313" key="1">
    <source>
        <dbReference type="EMBL" id="CEG11232.1"/>
    </source>
</evidence>
<dbReference type="AlphaFoldDB" id="A0A098E609"/>
<protein>
    <submittedName>
        <fullName evidence="1">Uncharacterized protein</fullName>
    </submittedName>
</protein>
<organism evidence="1">
    <name type="scientific">groundwater metagenome</name>
    <dbReference type="NCBI Taxonomy" id="717931"/>
    <lineage>
        <taxon>unclassified sequences</taxon>
        <taxon>metagenomes</taxon>
        <taxon>ecological metagenomes</taxon>
    </lineage>
</organism>
<sequence>MNITASYKAIEARKFGSGTIGQTIQISSKSTLTHLTKAENGLSVGFVFASNYEPNIGFIRIEGEIYVPANPEEANNALKEWESSENKHLPQEIAETVHNSIISNCMMETAVISREIQLPPPFPIPHVQLGKEQTVQPTEVNSDATRYIQ</sequence>
<dbReference type="EMBL" id="CCXY01000038">
    <property type="protein sequence ID" value="CEG11232.1"/>
    <property type="molecule type" value="Genomic_DNA"/>
</dbReference>
<accession>A0A098E609</accession>
<name>A0A098E609_9ZZZZ</name>